<dbReference type="Gene3D" id="3.30.420.10">
    <property type="entry name" value="Ribonuclease H-like superfamily/Ribonuclease H"/>
    <property type="match status" value="1"/>
</dbReference>
<proteinExistence type="predicted"/>
<protein>
    <submittedName>
        <fullName evidence="5">DNA polymerase III subunit epsilon</fullName>
    </submittedName>
</protein>
<dbReference type="AlphaFoldDB" id="A0A916SSE0"/>
<reference evidence="5" key="2">
    <citation type="submission" date="2020-09" db="EMBL/GenBank/DDBJ databases">
        <authorList>
            <person name="Sun Q."/>
            <person name="Zhou Y."/>
        </authorList>
    </citation>
    <scope>NUCLEOTIDE SEQUENCE</scope>
    <source>
        <strain evidence="5">CGMCC 1.15322</strain>
    </source>
</reference>
<dbReference type="GO" id="GO:0008408">
    <property type="term" value="F:3'-5' exonuclease activity"/>
    <property type="evidence" value="ECO:0007669"/>
    <property type="project" value="TreeGrafter"/>
</dbReference>
<dbReference type="GO" id="GO:0003676">
    <property type="term" value="F:nucleic acid binding"/>
    <property type="evidence" value="ECO:0007669"/>
    <property type="project" value="InterPro"/>
</dbReference>
<comment type="subunit">
    <text evidence="2">DNA polymerase III contains a core (composed of alpha, epsilon and theta chains) that associates with a tau subunit. This core dimerizes to form the POLIII' complex. PolIII' associates with the gamma complex (composed of gamma, delta, delta', psi and chi chains) and with the beta chain to form the complete DNA polymerase III complex.</text>
</comment>
<dbReference type="PANTHER" id="PTHR30231">
    <property type="entry name" value="DNA POLYMERASE III SUBUNIT EPSILON"/>
    <property type="match status" value="1"/>
</dbReference>
<evidence type="ECO:0000256" key="3">
    <source>
        <dbReference type="SAM" id="MobiDB-lite"/>
    </source>
</evidence>
<dbReference type="InterPro" id="IPR012337">
    <property type="entry name" value="RNaseH-like_sf"/>
</dbReference>
<dbReference type="InterPro" id="IPR036397">
    <property type="entry name" value="RNaseH_sf"/>
</dbReference>
<evidence type="ECO:0000313" key="6">
    <source>
        <dbReference type="Proteomes" id="UP000620596"/>
    </source>
</evidence>
<name>A0A916SSE0_9BURK</name>
<dbReference type="InterPro" id="IPR013520">
    <property type="entry name" value="Ribonucl_H"/>
</dbReference>
<dbReference type="GO" id="GO:0045004">
    <property type="term" value="P:DNA replication proofreading"/>
    <property type="evidence" value="ECO:0007669"/>
    <property type="project" value="TreeGrafter"/>
</dbReference>
<accession>A0A916SSE0</accession>
<evidence type="ECO:0000256" key="1">
    <source>
        <dbReference type="ARBA" id="ARBA00025483"/>
    </source>
</evidence>
<organism evidence="5 6">
    <name type="scientific">Polaromonas eurypsychrophila</name>
    <dbReference type="NCBI Taxonomy" id="1614635"/>
    <lineage>
        <taxon>Bacteria</taxon>
        <taxon>Pseudomonadati</taxon>
        <taxon>Pseudomonadota</taxon>
        <taxon>Betaproteobacteria</taxon>
        <taxon>Burkholderiales</taxon>
        <taxon>Comamonadaceae</taxon>
        <taxon>Polaromonas</taxon>
    </lineage>
</organism>
<reference evidence="5" key="1">
    <citation type="journal article" date="2014" name="Int. J. Syst. Evol. Microbiol.">
        <title>Complete genome sequence of Corynebacterium casei LMG S-19264T (=DSM 44701T), isolated from a smear-ripened cheese.</title>
        <authorList>
            <consortium name="US DOE Joint Genome Institute (JGI-PGF)"/>
            <person name="Walter F."/>
            <person name="Albersmeier A."/>
            <person name="Kalinowski J."/>
            <person name="Ruckert C."/>
        </authorList>
    </citation>
    <scope>NUCLEOTIDE SEQUENCE</scope>
    <source>
        <strain evidence="5">CGMCC 1.15322</strain>
    </source>
</reference>
<comment type="function">
    <text evidence="1">DNA polymerase III is a complex, multichain enzyme responsible for most of the replicative synthesis in bacteria. The epsilon subunit contain the editing function and is a proofreading 3'-5' exonuclease.</text>
</comment>
<sequence length="376" mass="41137">MAFVIDVYALRHSYASKSGTVRLRVRHRLKVTMNEADTHVPVSGQLGFGFEDAATAPLPSRPSRKTRTTPPDTPAIALAPEAMARLLDSHADYRVLRRLPVVTQFAHQATGPVTRVLILDTETTGLDASRDRIIELALLGVDVETATGLPTGRVEIYDGLEDPGMSIPAEIQALTGINDAMVRGRRLDEQRVAALLGSADLVLAHNAGFDRPFAEARLAQFAQLPWACSFADLDWKKEGCSSAKLTQLALELGWFYDAHRAEMDCHALLAVLASPLPSGTTGLACLLAAFGQPSYRLQATAAPFDAKDLLKARAYRWDGTNRVWHTRLGDEAALQAECDWLKAEVYANRPAHVQVEELDAGVRYSTRFGKRLSRAL</sequence>
<dbReference type="Pfam" id="PF00929">
    <property type="entry name" value="RNase_T"/>
    <property type="match status" value="1"/>
</dbReference>
<dbReference type="NCBIfam" id="NF006615">
    <property type="entry name" value="PRK09182.1"/>
    <property type="match status" value="1"/>
</dbReference>
<dbReference type="SUPFAM" id="SSF53098">
    <property type="entry name" value="Ribonuclease H-like"/>
    <property type="match status" value="1"/>
</dbReference>
<evidence type="ECO:0000256" key="2">
    <source>
        <dbReference type="ARBA" id="ARBA00026073"/>
    </source>
</evidence>
<dbReference type="EMBL" id="BMIG01000016">
    <property type="protein sequence ID" value="GGB10963.1"/>
    <property type="molecule type" value="Genomic_DNA"/>
</dbReference>
<evidence type="ECO:0000259" key="4">
    <source>
        <dbReference type="SMART" id="SM00479"/>
    </source>
</evidence>
<comment type="caution">
    <text evidence="5">The sequence shown here is derived from an EMBL/GenBank/DDBJ whole genome shotgun (WGS) entry which is preliminary data.</text>
</comment>
<dbReference type="FunFam" id="3.30.420.10:FF:000045">
    <property type="entry name" value="3'-5' exonuclease DinG"/>
    <property type="match status" value="1"/>
</dbReference>
<dbReference type="Proteomes" id="UP000620596">
    <property type="component" value="Unassembled WGS sequence"/>
</dbReference>
<dbReference type="PANTHER" id="PTHR30231:SF37">
    <property type="entry name" value="EXODEOXYRIBONUCLEASE 10"/>
    <property type="match status" value="1"/>
</dbReference>
<dbReference type="SMART" id="SM00479">
    <property type="entry name" value="EXOIII"/>
    <property type="match status" value="1"/>
</dbReference>
<feature type="domain" description="Exonuclease" evidence="4">
    <location>
        <begin position="115"/>
        <end position="281"/>
    </location>
</feature>
<keyword evidence="6" id="KW-1185">Reference proteome</keyword>
<feature type="region of interest" description="Disordered" evidence="3">
    <location>
        <begin position="55"/>
        <end position="74"/>
    </location>
</feature>
<gene>
    <name evidence="5" type="ORF">GCM10011496_34920</name>
</gene>
<dbReference type="GO" id="GO:0005829">
    <property type="term" value="C:cytosol"/>
    <property type="evidence" value="ECO:0007669"/>
    <property type="project" value="TreeGrafter"/>
</dbReference>
<evidence type="ECO:0000313" key="5">
    <source>
        <dbReference type="EMBL" id="GGB10963.1"/>
    </source>
</evidence>
<dbReference type="CDD" id="cd06127">
    <property type="entry name" value="DEDDh"/>
    <property type="match status" value="1"/>
</dbReference>